<evidence type="ECO:0000313" key="2">
    <source>
        <dbReference type="Proteomes" id="UP000793456"/>
    </source>
</evidence>
<name>A0ACD3QVT0_LARCR</name>
<gene>
    <name evidence="1" type="ORF">E3U43_019576</name>
</gene>
<evidence type="ECO:0000313" key="1">
    <source>
        <dbReference type="EMBL" id="TMS10583.1"/>
    </source>
</evidence>
<keyword evidence="2" id="KW-1185">Reference proteome</keyword>
<comment type="caution">
    <text evidence="1">The sequence shown here is derived from an EMBL/GenBank/DDBJ whole genome shotgun (WGS) entry which is preliminary data.</text>
</comment>
<reference evidence="1" key="1">
    <citation type="submission" date="2018-11" db="EMBL/GenBank/DDBJ databases">
        <title>The sequence and de novo assembly of Larimichthys crocea genome using PacBio and Hi-C technologies.</title>
        <authorList>
            <person name="Xu P."/>
            <person name="Chen B."/>
            <person name="Zhou Z."/>
            <person name="Ke Q."/>
            <person name="Wu Y."/>
            <person name="Bai H."/>
            <person name="Pu F."/>
        </authorList>
    </citation>
    <scope>NUCLEOTIDE SEQUENCE</scope>
    <source>
        <tissue evidence="1">Muscle</tissue>
    </source>
</reference>
<organism evidence="1 2">
    <name type="scientific">Larimichthys crocea</name>
    <name type="common">Large yellow croaker</name>
    <name type="synonym">Pseudosciaena crocea</name>
    <dbReference type="NCBI Taxonomy" id="215358"/>
    <lineage>
        <taxon>Eukaryota</taxon>
        <taxon>Metazoa</taxon>
        <taxon>Chordata</taxon>
        <taxon>Craniata</taxon>
        <taxon>Vertebrata</taxon>
        <taxon>Euteleostomi</taxon>
        <taxon>Actinopterygii</taxon>
        <taxon>Neopterygii</taxon>
        <taxon>Teleostei</taxon>
        <taxon>Neoteleostei</taxon>
        <taxon>Acanthomorphata</taxon>
        <taxon>Eupercaria</taxon>
        <taxon>Sciaenidae</taxon>
        <taxon>Larimichthys</taxon>
    </lineage>
</organism>
<dbReference type="EMBL" id="CM011687">
    <property type="protein sequence ID" value="TMS10583.1"/>
    <property type="molecule type" value="Genomic_DNA"/>
</dbReference>
<proteinExistence type="predicted"/>
<protein>
    <submittedName>
        <fullName evidence="1">Uncharacterized protein</fullName>
    </submittedName>
</protein>
<dbReference type="Proteomes" id="UP000793456">
    <property type="component" value="Chromosome XIV"/>
</dbReference>
<accession>A0ACD3QVT0</accession>
<sequence length="63" mass="7727">MVEEEERGRRVCWMLARRQMLRQLTSEREIHILTDWDVREPDEMETFIHLYLHLIDLGSLAKM</sequence>